<feature type="domain" description="AlgX/AlgJ SGNH hydrolase-like" evidence="5">
    <location>
        <begin position="3"/>
        <end position="39"/>
    </location>
</feature>
<evidence type="ECO:0000256" key="1">
    <source>
        <dbReference type="ARBA" id="ARBA00004418"/>
    </source>
</evidence>
<sequence length="73" mass="8353">MSLNWKPGNIGPWVMLLEYLESPAFRQHKPQVLVWQMFEPNFNQGPDAAGLWDNASVMPNATWLERVGKAQRG</sequence>
<dbReference type="GO" id="GO:0016740">
    <property type="term" value="F:transferase activity"/>
    <property type="evidence" value="ECO:0007669"/>
    <property type="project" value="UniProtKB-KW"/>
</dbReference>
<evidence type="ECO:0000313" key="6">
    <source>
        <dbReference type="EMBL" id="MPN45778.1"/>
    </source>
</evidence>
<proteinExistence type="predicted"/>
<keyword evidence="4" id="KW-0574">Periplasm</keyword>
<protein>
    <recommendedName>
        <fullName evidence="5">AlgX/AlgJ SGNH hydrolase-like domain-containing protein</fullName>
    </recommendedName>
</protein>
<name>A0A645I3F2_9ZZZZ</name>
<keyword evidence="2" id="KW-0808">Transferase</keyword>
<dbReference type="InterPro" id="IPR031811">
    <property type="entry name" value="ALGX/ALGJ_SGNH-like"/>
</dbReference>
<accession>A0A645I3F2</accession>
<dbReference type="AlphaFoldDB" id="A0A645I3F2"/>
<evidence type="ECO:0000256" key="3">
    <source>
        <dbReference type="ARBA" id="ARBA00022729"/>
    </source>
</evidence>
<evidence type="ECO:0000256" key="2">
    <source>
        <dbReference type="ARBA" id="ARBA00022679"/>
    </source>
</evidence>
<dbReference type="Pfam" id="PF16822">
    <property type="entry name" value="ALGX"/>
    <property type="match status" value="1"/>
</dbReference>
<dbReference type="EMBL" id="VSSQ01105922">
    <property type="protein sequence ID" value="MPN45778.1"/>
    <property type="molecule type" value="Genomic_DNA"/>
</dbReference>
<evidence type="ECO:0000259" key="5">
    <source>
        <dbReference type="Pfam" id="PF16822"/>
    </source>
</evidence>
<dbReference type="GO" id="GO:0042597">
    <property type="term" value="C:periplasmic space"/>
    <property type="evidence" value="ECO:0007669"/>
    <property type="project" value="UniProtKB-SubCell"/>
</dbReference>
<evidence type="ECO:0000256" key="4">
    <source>
        <dbReference type="ARBA" id="ARBA00022764"/>
    </source>
</evidence>
<reference evidence="6" key="1">
    <citation type="submission" date="2019-08" db="EMBL/GenBank/DDBJ databases">
        <authorList>
            <person name="Kucharzyk K."/>
            <person name="Murdoch R.W."/>
            <person name="Higgins S."/>
            <person name="Loffler F."/>
        </authorList>
    </citation>
    <scope>NUCLEOTIDE SEQUENCE</scope>
</reference>
<comment type="caution">
    <text evidence="6">The sequence shown here is derived from an EMBL/GenBank/DDBJ whole genome shotgun (WGS) entry which is preliminary data.</text>
</comment>
<comment type="subcellular location">
    <subcellularLocation>
        <location evidence="1">Periplasm</location>
    </subcellularLocation>
</comment>
<gene>
    <name evidence="6" type="ORF">SDC9_193350</name>
</gene>
<keyword evidence="3" id="KW-0732">Signal</keyword>
<organism evidence="6">
    <name type="scientific">bioreactor metagenome</name>
    <dbReference type="NCBI Taxonomy" id="1076179"/>
    <lineage>
        <taxon>unclassified sequences</taxon>
        <taxon>metagenomes</taxon>
        <taxon>ecological metagenomes</taxon>
    </lineage>
</organism>